<organism evidence="1 2">
    <name type="scientific">Legionella sainthelensi</name>
    <dbReference type="NCBI Taxonomy" id="28087"/>
    <lineage>
        <taxon>Bacteria</taxon>
        <taxon>Pseudomonadati</taxon>
        <taxon>Pseudomonadota</taxon>
        <taxon>Gammaproteobacteria</taxon>
        <taxon>Legionellales</taxon>
        <taxon>Legionellaceae</taxon>
        <taxon>Legionella</taxon>
    </lineage>
</organism>
<comment type="caution">
    <text evidence="1">The sequence shown here is derived from an EMBL/GenBank/DDBJ whole genome shotgun (WGS) entry which is preliminary data.</text>
</comment>
<protein>
    <submittedName>
        <fullName evidence="1">DNA repair protein</fullName>
    </submittedName>
</protein>
<dbReference type="STRING" id="28087.Lsai_3186"/>
<dbReference type="PATRIC" id="fig|28087.4.peg.3422"/>
<accession>A0A0W0YBT8</accession>
<gene>
    <name evidence="1" type="primary">recN_3</name>
    <name evidence="1" type="ORF">Lsai_3186</name>
</gene>
<sequence>MWYLEIMNQLLEKLPQEKREDGENFLKELFLCIGKIEAHPEMEFFLGLIDKAFSKFGDKEPNSVTLTEFSRYLFGLTLLYLKSSNDQPIWNSDFIPSSDRVVKFLAIDRNEKSMIKFLNQLEMDTFASLNYKVNVNFNQLRVILKNYSTLKTAQGFIDACNKLNHLDVSHGFGMLVRDAKKIVASAEIKDINSVDSLLQFSLLNSKSQSHRLSIFKSITNSNISPPGENTSHGFQ</sequence>
<dbReference type="AlphaFoldDB" id="A0A0W0YBT8"/>
<dbReference type="OrthoDB" id="5654032at2"/>
<proteinExistence type="predicted"/>
<evidence type="ECO:0000313" key="1">
    <source>
        <dbReference type="EMBL" id="KTD54364.1"/>
    </source>
</evidence>
<dbReference type="RefSeq" id="WP_027269864.1">
    <property type="nucleotide sequence ID" value="NZ_CAAAJE010000004.1"/>
</dbReference>
<dbReference type="Proteomes" id="UP000054621">
    <property type="component" value="Unassembled WGS sequence"/>
</dbReference>
<reference evidence="1 2" key="1">
    <citation type="submission" date="2015-11" db="EMBL/GenBank/DDBJ databases">
        <title>Genomic analysis of 38 Legionella species identifies large and diverse effector repertoires.</title>
        <authorList>
            <person name="Burstein D."/>
            <person name="Amaro F."/>
            <person name="Zusman T."/>
            <person name="Lifshitz Z."/>
            <person name="Cohen O."/>
            <person name="Gilbert J.A."/>
            <person name="Pupko T."/>
            <person name="Shuman H.A."/>
            <person name="Segal G."/>
        </authorList>
    </citation>
    <scope>NUCLEOTIDE SEQUENCE [LARGE SCALE GENOMIC DNA]</scope>
    <source>
        <strain evidence="1 2">Mt.St.Helens-4</strain>
    </source>
</reference>
<evidence type="ECO:0000313" key="2">
    <source>
        <dbReference type="Proteomes" id="UP000054621"/>
    </source>
</evidence>
<name>A0A0W0YBT8_9GAMM</name>
<dbReference type="EMBL" id="LNYV01000037">
    <property type="protein sequence ID" value="KTD54364.1"/>
    <property type="molecule type" value="Genomic_DNA"/>
</dbReference>
<dbReference type="eggNOG" id="ENOG5030P7E">
    <property type="taxonomic scope" value="Bacteria"/>
</dbReference>